<evidence type="ECO:0000313" key="4">
    <source>
        <dbReference type="Proteomes" id="UP000095658"/>
    </source>
</evidence>
<name>A0A1E7DR91_9BACI</name>
<dbReference type="AlphaFoldDB" id="A0A1E7DR91"/>
<keyword evidence="4" id="KW-1185">Reference proteome</keyword>
<reference evidence="3 4" key="1">
    <citation type="submission" date="2016-06" db="EMBL/GenBank/DDBJ databases">
        <title>Domibacillus iocasae genome sequencing.</title>
        <authorList>
            <person name="Verma A."/>
            <person name="Pal Y."/>
            <person name="Ojha A.K."/>
            <person name="Krishnamurthi S."/>
        </authorList>
    </citation>
    <scope>NUCLEOTIDE SEQUENCE [LARGE SCALE GENOMIC DNA]</scope>
    <source>
        <strain evidence="3 4">DSM 29979</strain>
    </source>
</reference>
<feature type="domain" description="STAS" evidence="2">
    <location>
        <begin position="165"/>
        <end position="276"/>
    </location>
</feature>
<dbReference type="PANTHER" id="PTHR33745:SF3">
    <property type="entry name" value="RSBT CO-ANTAGONIST PROTEIN RSBRC"/>
    <property type="match status" value="1"/>
</dbReference>
<evidence type="ECO:0000256" key="1">
    <source>
        <dbReference type="ARBA" id="ARBA00022553"/>
    </source>
</evidence>
<keyword evidence="1" id="KW-0597">Phosphoprotein</keyword>
<dbReference type="Proteomes" id="UP000095658">
    <property type="component" value="Unassembled WGS sequence"/>
</dbReference>
<dbReference type="OrthoDB" id="9800154at2"/>
<organism evidence="3 4">
    <name type="scientific">Domibacillus iocasae</name>
    <dbReference type="NCBI Taxonomy" id="1714016"/>
    <lineage>
        <taxon>Bacteria</taxon>
        <taxon>Bacillati</taxon>
        <taxon>Bacillota</taxon>
        <taxon>Bacilli</taxon>
        <taxon>Bacillales</taxon>
        <taxon>Bacillaceae</taxon>
        <taxon>Domibacillus</taxon>
    </lineage>
</organism>
<accession>A0A1E7DR91</accession>
<gene>
    <name evidence="3" type="ORF">BA724_01870</name>
</gene>
<comment type="caution">
    <text evidence="3">The sequence shown here is derived from an EMBL/GenBank/DDBJ whole genome shotgun (WGS) entry which is preliminary data.</text>
</comment>
<dbReference type="InterPro" id="IPR051932">
    <property type="entry name" value="Bact_StressResp_Reg"/>
</dbReference>
<dbReference type="InterPro" id="IPR036513">
    <property type="entry name" value="STAS_dom_sf"/>
</dbReference>
<sequence length="280" mass="32513">MYRNKELHEFLLEKAWELTEDWYESLDKSEPFGVYSNTDPEAVKLLKKQNYELHVQFFQLFVQEESMFIQDFEDWIIRVANDGQHLATPTHSMLREFFRVRGKYLDYIKEFVSLNRGKYSQEVIDLWNEKVFETMDKVVIWFMEEHYKFSTQRLQCQQEMINELSSPVITLNKNIALLPLVGDIDTARAKFILENTLEQCSQKRVTHLLIDLSGVVMIDTMVAHQIFQVIDALSLIGVKTTLSGVRPEIAQTAIQLGLRFDNVSITSTLSKAISSSSING</sequence>
<dbReference type="InterPro" id="IPR002645">
    <property type="entry name" value="STAS_dom"/>
</dbReference>
<proteinExistence type="predicted"/>
<protein>
    <submittedName>
        <fullName evidence="3">RsbT co-antagonist protein RsbRB</fullName>
    </submittedName>
</protein>
<evidence type="ECO:0000259" key="2">
    <source>
        <dbReference type="PROSITE" id="PS50801"/>
    </source>
</evidence>
<dbReference type="EMBL" id="MAMP01000012">
    <property type="protein sequence ID" value="OES45584.1"/>
    <property type="molecule type" value="Genomic_DNA"/>
</dbReference>
<evidence type="ECO:0000313" key="3">
    <source>
        <dbReference type="EMBL" id="OES45584.1"/>
    </source>
</evidence>
<dbReference type="STRING" id="1714016.BA724_01870"/>
<dbReference type="PROSITE" id="PS50801">
    <property type="entry name" value="STAS"/>
    <property type="match status" value="1"/>
</dbReference>
<dbReference type="RefSeq" id="WP_069937582.1">
    <property type="nucleotide sequence ID" value="NZ_MAMP01000012.1"/>
</dbReference>
<dbReference type="Pfam" id="PF01740">
    <property type="entry name" value="STAS"/>
    <property type="match status" value="1"/>
</dbReference>
<dbReference type="SUPFAM" id="SSF52091">
    <property type="entry name" value="SpoIIaa-like"/>
    <property type="match status" value="1"/>
</dbReference>
<dbReference type="CDD" id="cd07041">
    <property type="entry name" value="STAS_RsbR_RsbS_like"/>
    <property type="match status" value="1"/>
</dbReference>
<dbReference type="Gene3D" id="3.30.750.24">
    <property type="entry name" value="STAS domain"/>
    <property type="match status" value="1"/>
</dbReference>
<dbReference type="PANTHER" id="PTHR33745">
    <property type="entry name" value="RSBT ANTAGONIST PROTEIN RSBS-RELATED"/>
    <property type="match status" value="1"/>
</dbReference>